<protein>
    <submittedName>
        <fullName evidence="4 6">Uncharacterized protein</fullName>
    </submittedName>
</protein>
<dbReference type="Gene3D" id="3.10.440.10">
    <property type="match status" value="1"/>
</dbReference>
<reference evidence="6" key="2">
    <citation type="submission" date="2019-09" db="UniProtKB">
        <authorList>
            <consortium name="WormBaseParasite"/>
        </authorList>
    </citation>
    <scope>IDENTIFICATION</scope>
</reference>
<dbReference type="GO" id="GO:0022625">
    <property type="term" value="C:cytosolic large ribosomal subunit"/>
    <property type="evidence" value="ECO:0007669"/>
    <property type="project" value="TreeGrafter"/>
</dbReference>
<dbReference type="WBParaSite" id="HPBE_0002663801-mRNA-1">
    <property type="protein sequence ID" value="HPBE_0002663801-mRNA-1"/>
    <property type="gene ID" value="HPBE_0002663801"/>
</dbReference>
<keyword evidence="3" id="KW-0687">Ribonucleoprotein</keyword>
<evidence type="ECO:0000256" key="3">
    <source>
        <dbReference type="ARBA" id="ARBA00023274"/>
    </source>
</evidence>
<name>A0A183GVB8_HELPZ</name>
<dbReference type="PANTHER" id="PTHR10956">
    <property type="entry name" value="60S RIBOSOMAL PROTEIN L31"/>
    <property type="match status" value="1"/>
</dbReference>
<accession>A0A3P8FKR9</accession>
<dbReference type="OrthoDB" id="9739313at2759"/>
<dbReference type="PANTHER" id="PTHR10956:SF0">
    <property type="entry name" value="60S RIBOSOMAL PROTEIN L31"/>
    <property type="match status" value="1"/>
</dbReference>
<dbReference type="InterPro" id="IPR000054">
    <property type="entry name" value="Ribosomal_eL31"/>
</dbReference>
<dbReference type="GO" id="GO:0002181">
    <property type="term" value="P:cytoplasmic translation"/>
    <property type="evidence" value="ECO:0007669"/>
    <property type="project" value="TreeGrafter"/>
</dbReference>
<dbReference type="AlphaFoldDB" id="A0A183GVB8"/>
<evidence type="ECO:0000313" key="4">
    <source>
        <dbReference type="EMBL" id="VDP58654.1"/>
    </source>
</evidence>
<reference evidence="4 5" key="1">
    <citation type="submission" date="2018-11" db="EMBL/GenBank/DDBJ databases">
        <authorList>
            <consortium name="Pathogen Informatics"/>
        </authorList>
    </citation>
    <scope>NUCLEOTIDE SEQUENCE [LARGE SCALE GENOMIC DNA]</scope>
</reference>
<keyword evidence="5" id="KW-1185">Reference proteome</keyword>
<accession>A0A183GVB8</accession>
<evidence type="ECO:0000313" key="6">
    <source>
        <dbReference type="WBParaSite" id="HPBE_0002663801-mRNA-1"/>
    </source>
</evidence>
<keyword evidence="2" id="KW-0689">Ribosomal protein</keyword>
<dbReference type="InterPro" id="IPR023621">
    <property type="entry name" value="Ribosomal_eL31_dom_sf"/>
</dbReference>
<evidence type="ECO:0000313" key="5">
    <source>
        <dbReference type="Proteomes" id="UP000050761"/>
    </source>
</evidence>
<proteinExistence type="inferred from homology"/>
<sequence>MLYTQRKLHLQTRSQRDDMRYFVIDMNVPFRVRVRLSRRRNEDEDSVHKLYTLCTFVPCPSFKGLTNVNVDSEE</sequence>
<gene>
    <name evidence="4" type="ORF">HPBE_LOCUS26637</name>
</gene>
<evidence type="ECO:0000256" key="2">
    <source>
        <dbReference type="ARBA" id="ARBA00022980"/>
    </source>
</evidence>
<dbReference type="EMBL" id="UZAH01040477">
    <property type="protein sequence ID" value="VDP58654.1"/>
    <property type="molecule type" value="Genomic_DNA"/>
</dbReference>
<dbReference type="GO" id="GO:0003735">
    <property type="term" value="F:structural constituent of ribosome"/>
    <property type="evidence" value="ECO:0007669"/>
    <property type="project" value="InterPro"/>
</dbReference>
<comment type="similarity">
    <text evidence="1">Belongs to the eukaryotic ribosomal protein eL31 family.</text>
</comment>
<dbReference type="Proteomes" id="UP000050761">
    <property type="component" value="Unassembled WGS sequence"/>
</dbReference>
<organism evidence="5 6">
    <name type="scientific">Heligmosomoides polygyrus</name>
    <name type="common">Parasitic roundworm</name>
    <dbReference type="NCBI Taxonomy" id="6339"/>
    <lineage>
        <taxon>Eukaryota</taxon>
        <taxon>Metazoa</taxon>
        <taxon>Ecdysozoa</taxon>
        <taxon>Nematoda</taxon>
        <taxon>Chromadorea</taxon>
        <taxon>Rhabditida</taxon>
        <taxon>Rhabditina</taxon>
        <taxon>Rhabditomorpha</taxon>
        <taxon>Strongyloidea</taxon>
        <taxon>Heligmosomidae</taxon>
        <taxon>Heligmosomoides</taxon>
    </lineage>
</organism>
<evidence type="ECO:0000256" key="1">
    <source>
        <dbReference type="ARBA" id="ARBA00010808"/>
    </source>
</evidence>
<dbReference type="Pfam" id="PF01198">
    <property type="entry name" value="Ribosomal_L31e"/>
    <property type="match status" value="1"/>
</dbReference>